<dbReference type="InterPro" id="IPR000014">
    <property type="entry name" value="PAS"/>
</dbReference>
<evidence type="ECO:0000313" key="7">
    <source>
        <dbReference type="Proteomes" id="UP000776276"/>
    </source>
</evidence>
<evidence type="ECO:0000259" key="4">
    <source>
        <dbReference type="PROSITE" id="PS50883"/>
    </source>
</evidence>
<feature type="domain" description="GGDEF" evidence="5">
    <location>
        <begin position="501"/>
        <end position="634"/>
    </location>
</feature>
<dbReference type="EMBL" id="JAHKRT010000002">
    <property type="protein sequence ID" value="MBU3077398.1"/>
    <property type="molecule type" value="Genomic_DNA"/>
</dbReference>
<dbReference type="Proteomes" id="UP000776276">
    <property type="component" value="Unassembled WGS sequence"/>
</dbReference>
<keyword evidence="1" id="KW-0472">Membrane</keyword>
<evidence type="ECO:0000259" key="5">
    <source>
        <dbReference type="PROSITE" id="PS50887"/>
    </source>
</evidence>
<proteinExistence type="predicted"/>
<evidence type="ECO:0000256" key="1">
    <source>
        <dbReference type="SAM" id="Phobius"/>
    </source>
</evidence>
<feature type="domain" description="PAS" evidence="2">
    <location>
        <begin position="213"/>
        <end position="283"/>
    </location>
</feature>
<dbReference type="Pfam" id="PF00990">
    <property type="entry name" value="GGDEF"/>
    <property type="match status" value="1"/>
</dbReference>
<dbReference type="InterPro" id="IPR013655">
    <property type="entry name" value="PAS_fold_3"/>
</dbReference>
<feature type="transmembrane region" description="Helical" evidence="1">
    <location>
        <begin position="166"/>
        <end position="186"/>
    </location>
</feature>
<dbReference type="SMART" id="SM00052">
    <property type="entry name" value="EAL"/>
    <property type="match status" value="1"/>
</dbReference>
<evidence type="ECO:0000259" key="3">
    <source>
        <dbReference type="PROSITE" id="PS50113"/>
    </source>
</evidence>
<dbReference type="PROSITE" id="PS50113">
    <property type="entry name" value="PAC"/>
    <property type="match status" value="2"/>
</dbReference>
<dbReference type="CDD" id="cd00130">
    <property type="entry name" value="PAS"/>
    <property type="match status" value="2"/>
</dbReference>
<organism evidence="6 7">
    <name type="scientific">Sphingomonas quercus</name>
    <dbReference type="NCBI Taxonomy" id="2842451"/>
    <lineage>
        <taxon>Bacteria</taxon>
        <taxon>Pseudomonadati</taxon>
        <taxon>Pseudomonadota</taxon>
        <taxon>Alphaproteobacteria</taxon>
        <taxon>Sphingomonadales</taxon>
        <taxon>Sphingomonadaceae</taxon>
        <taxon>Sphingomonas</taxon>
    </lineage>
</organism>
<dbReference type="PROSITE" id="PS50887">
    <property type="entry name" value="GGDEF"/>
    <property type="match status" value="1"/>
</dbReference>
<protein>
    <submittedName>
        <fullName evidence="6">EAL domain-containing protein</fullName>
    </submittedName>
</protein>
<dbReference type="PANTHER" id="PTHR44757">
    <property type="entry name" value="DIGUANYLATE CYCLASE DGCP"/>
    <property type="match status" value="1"/>
</dbReference>
<dbReference type="Pfam" id="PF08447">
    <property type="entry name" value="PAS_3"/>
    <property type="match status" value="2"/>
</dbReference>
<name>A0ABS6BGH8_9SPHN</name>
<feature type="transmembrane region" description="Helical" evidence="1">
    <location>
        <begin position="30"/>
        <end position="48"/>
    </location>
</feature>
<dbReference type="PROSITE" id="PS50112">
    <property type="entry name" value="PAS"/>
    <property type="match status" value="1"/>
</dbReference>
<keyword evidence="1" id="KW-0812">Transmembrane</keyword>
<feature type="transmembrane region" description="Helical" evidence="1">
    <location>
        <begin position="123"/>
        <end position="145"/>
    </location>
</feature>
<dbReference type="InterPro" id="IPR000700">
    <property type="entry name" value="PAS-assoc_C"/>
</dbReference>
<sequence length="912" mass="100354">MPQSLGPAGEALAETELRAQHANLQQQIPLMYALIAIDVAFLTIATWHDVPSRMSIAAPGILVSVAMIRGIIWASRRDKALSEEQIRRQLRGTMIAAALLSLMFGAWGVWLMSHVDAAHGSSVALYVFVGAISCCYCLQALPAAARLVLTLGAAPVTLRMLFADDWYIIGIGISFILVAGLILRTLSATQTAFRGLLRSRSELRAVVAALQDSEENHRYSVELNPQIPWISDPHGAIIELSPRWSAYTGIPLADALGSGWTSAVHPEDLPDLLQAWKDALAERQGAIADVRYRLRQRDASYRWFRARANPRRDPAGHILKWYGNLEDIHDQVEAELALRESEELYRLASRATNDIIWDWSPVTGRIQWAGEVDNIFGYTEIAEGTSLDWWMEQVHPDDRADMLSIHDRVMRNLQDSWSHEHRFRAGDGSFIQIFARGYAIRDAEGRAIRAIGAMSDITLAKRVEEDLRWAAFHDALTTLPNRKFFADELERALVTASADLSLVGVVIVDVDGFKSINDGLGHAAGDTVLITVAGRLQANIPTGATVARLGGDEFAVILPGLTEGDKRVETLKAILAGVGDAVIIEEGAVDVNLCAGAAMWPIDGATAEEVVKSADLALYAAKAEGPGTMRGFRPEMRERIEGRNQMLRDARQAVQDERVVPFYQPKIALASGEIVGFEALLRWHHPGNGLQGPDMIAGAFEDSSLATQLTDRMLEGVLTDLNRWLDQGFRIGRVALNGSTADFRRDDFADRILRRFHKAGLPPSLLELEVTETVLLGQFADSVERAFNLLRAEGAAIALDDFGTGYASLTHLRQFPVDVLKIDRSFISRLTDVDGADFAIVHGMIDIARRMAIQTVAEGVEEQIQAAKLRELGCDVAQGFLYSPAIAADRVPLFLRNWEQDREPVGAGRVVR</sequence>
<dbReference type="SMART" id="SM00086">
    <property type="entry name" value="PAC"/>
    <property type="match status" value="2"/>
</dbReference>
<feature type="transmembrane region" description="Helical" evidence="1">
    <location>
        <begin position="93"/>
        <end position="111"/>
    </location>
</feature>
<dbReference type="RefSeq" id="WP_216321546.1">
    <property type="nucleotide sequence ID" value="NZ_JAHKRT010000002.1"/>
</dbReference>
<feature type="domain" description="EAL" evidence="4">
    <location>
        <begin position="643"/>
        <end position="899"/>
    </location>
</feature>
<dbReference type="PROSITE" id="PS50883">
    <property type="entry name" value="EAL"/>
    <property type="match status" value="1"/>
</dbReference>
<dbReference type="InterPro" id="IPR052155">
    <property type="entry name" value="Biofilm_reg_signaling"/>
</dbReference>
<dbReference type="InterPro" id="IPR001633">
    <property type="entry name" value="EAL_dom"/>
</dbReference>
<accession>A0ABS6BGH8</accession>
<dbReference type="CDD" id="cd01949">
    <property type="entry name" value="GGDEF"/>
    <property type="match status" value="1"/>
</dbReference>
<dbReference type="PANTHER" id="PTHR44757:SF2">
    <property type="entry name" value="BIOFILM ARCHITECTURE MAINTENANCE PROTEIN MBAA"/>
    <property type="match status" value="1"/>
</dbReference>
<dbReference type="NCBIfam" id="TIGR00229">
    <property type="entry name" value="sensory_box"/>
    <property type="match status" value="2"/>
</dbReference>
<evidence type="ECO:0000259" key="2">
    <source>
        <dbReference type="PROSITE" id="PS50112"/>
    </source>
</evidence>
<reference evidence="6 7" key="1">
    <citation type="submission" date="2021-06" db="EMBL/GenBank/DDBJ databases">
        <title>Sphingomonas sp. XMGL2, whole genome shotgun sequencing project.</title>
        <authorList>
            <person name="Zhao G."/>
            <person name="Shen L."/>
        </authorList>
    </citation>
    <scope>NUCLEOTIDE SEQUENCE [LARGE SCALE GENOMIC DNA]</scope>
    <source>
        <strain evidence="6 7">XMGL2</strain>
    </source>
</reference>
<dbReference type="SMART" id="SM00267">
    <property type="entry name" value="GGDEF"/>
    <property type="match status" value="1"/>
</dbReference>
<dbReference type="SMART" id="SM00091">
    <property type="entry name" value="PAS"/>
    <property type="match status" value="2"/>
</dbReference>
<dbReference type="NCBIfam" id="TIGR00254">
    <property type="entry name" value="GGDEF"/>
    <property type="match status" value="1"/>
</dbReference>
<evidence type="ECO:0000313" key="6">
    <source>
        <dbReference type="EMBL" id="MBU3077398.1"/>
    </source>
</evidence>
<keyword evidence="1" id="KW-1133">Transmembrane helix</keyword>
<feature type="domain" description="PAC" evidence="3">
    <location>
        <begin position="288"/>
        <end position="340"/>
    </location>
</feature>
<dbReference type="InterPro" id="IPR000160">
    <property type="entry name" value="GGDEF_dom"/>
</dbReference>
<dbReference type="Pfam" id="PF00563">
    <property type="entry name" value="EAL"/>
    <property type="match status" value="1"/>
</dbReference>
<feature type="transmembrane region" description="Helical" evidence="1">
    <location>
        <begin position="54"/>
        <end position="72"/>
    </location>
</feature>
<comment type="caution">
    <text evidence="6">The sequence shown here is derived from an EMBL/GenBank/DDBJ whole genome shotgun (WGS) entry which is preliminary data.</text>
</comment>
<keyword evidence="7" id="KW-1185">Reference proteome</keyword>
<feature type="domain" description="PAC" evidence="3">
    <location>
        <begin position="417"/>
        <end position="469"/>
    </location>
</feature>
<dbReference type="InterPro" id="IPR001610">
    <property type="entry name" value="PAC"/>
</dbReference>
<gene>
    <name evidence="6" type="ORF">KOF26_05905</name>
</gene>
<dbReference type="CDD" id="cd01948">
    <property type="entry name" value="EAL"/>
    <property type="match status" value="1"/>
</dbReference>